<dbReference type="OrthoDB" id="5465469at2"/>
<dbReference type="InterPro" id="IPR029044">
    <property type="entry name" value="Nucleotide-diphossugar_trans"/>
</dbReference>
<dbReference type="STRING" id="540747.SAMN04488031_105236"/>
<name>A0A0T5P6G1_9RHOB</name>
<keyword evidence="3" id="KW-1185">Reference proteome</keyword>
<dbReference type="Proteomes" id="UP000051401">
    <property type="component" value="Unassembled WGS sequence"/>
</dbReference>
<dbReference type="RefSeq" id="WP_057817791.1">
    <property type="nucleotide sequence ID" value="NZ_CP031598.1"/>
</dbReference>
<dbReference type="PATRIC" id="fig|540747.5.peg.1184"/>
<dbReference type="EMBL" id="LAXI01000012">
    <property type="protein sequence ID" value="KRS16644.1"/>
    <property type="molecule type" value="Genomic_DNA"/>
</dbReference>
<protein>
    <recommendedName>
        <fullName evidence="5">Glycosyltransferase</fullName>
    </recommendedName>
</protein>
<evidence type="ECO:0008006" key="5">
    <source>
        <dbReference type="Google" id="ProtNLM"/>
    </source>
</evidence>
<organism evidence="1 3">
    <name type="scientific">Roseovarius indicus</name>
    <dbReference type="NCBI Taxonomy" id="540747"/>
    <lineage>
        <taxon>Bacteria</taxon>
        <taxon>Pseudomonadati</taxon>
        <taxon>Pseudomonadota</taxon>
        <taxon>Alphaproteobacteria</taxon>
        <taxon>Rhodobacterales</taxon>
        <taxon>Roseobacteraceae</taxon>
        <taxon>Roseovarius</taxon>
    </lineage>
</organism>
<reference evidence="1 3" key="1">
    <citation type="submission" date="2015-04" db="EMBL/GenBank/DDBJ databases">
        <title>The draft genome sequence of Roseovarius indicus B108T.</title>
        <authorList>
            <person name="Li G."/>
            <person name="Lai Q."/>
            <person name="Shao Z."/>
            <person name="Yan P."/>
        </authorList>
    </citation>
    <scope>NUCLEOTIDE SEQUENCE [LARGE SCALE GENOMIC DNA]</scope>
    <source>
        <strain evidence="1 3">B108</strain>
    </source>
</reference>
<gene>
    <name evidence="2" type="ORF">RIdsm_04150</name>
    <name evidence="1" type="ORF">XM52_17245</name>
</gene>
<dbReference type="KEGG" id="rid:RIdsm_04150"/>
<proteinExistence type="predicted"/>
<evidence type="ECO:0000313" key="4">
    <source>
        <dbReference type="Proteomes" id="UP000325785"/>
    </source>
</evidence>
<dbReference type="EMBL" id="CP031598">
    <property type="protein sequence ID" value="QEW28320.1"/>
    <property type="molecule type" value="Genomic_DNA"/>
</dbReference>
<evidence type="ECO:0000313" key="2">
    <source>
        <dbReference type="EMBL" id="QEW28320.1"/>
    </source>
</evidence>
<evidence type="ECO:0000313" key="3">
    <source>
        <dbReference type="Proteomes" id="UP000051401"/>
    </source>
</evidence>
<reference evidence="2 4" key="2">
    <citation type="submission" date="2018-08" db="EMBL/GenBank/DDBJ databases">
        <title>Genetic Globetrotter - A new plasmid hitch-hiking vast phylogenetic and geographic distances.</title>
        <authorList>
            <person name="Vollmers J."/>
            <person name="Petersen J."/>
        </authorList>
    </citation>
    <scope>NUCLEOTIDE SEQUENCE [LARGE SCALE GENOMIC DNA]</scope>
    <source>
        <strain evidence="2 4">DSM 26383</strain>
    </source>
</reference>
<evidence type="ECO:0000313" key="1">
    <source>
        <dbReference type="EMBL" id="KRS16644.1"/>
    </source>
</evidence>
<dbReference type="AlphaFoldDB" id="A0A0T5P6G1"/>
<dbReference type="SUPFAM" id="SSF53448">
    <property type="entry name" value="Nucleotide-diphospho-sugar transferases"/>
    <property type="match status" value="1"/>
</dbReference>
<accession>A0A0T5P6G1</accession>
<dbReference type="Proteomes" id="UP000325785">
    <property type="component" value="Chromosome"/>
</dbReference>
<sequence length="231" mass="24451">MYAIALTSIPPRLPRLGPVLASLLAQDPAPARVLLCLPEAWRRFPGPVAVPALPDGVELVTADADFGPATKAIAPARALTGHIDHLIYCDDDWLMPPGWASALLTAQRPGEAVAASGWSVDRLKRQSTAKPGCVDIAQGFSGVLIDPRWLAGQEIAPPAEARAADDIWLSGQLAQQGVAIQLAETARKGITPAFDDAHALQDAVIDGRGRHAANMACVETLTRRYGIWPAP</sequence>